<feature type="compositionally biased region" description="Basic and acidic residues" evidence="8">
    <location>
        <begin position="557"/>
        <end position="570"/>
    </location>
</feature>
<dbReference type="RefSeq" id="XP_022628951.1">
    <property type="nucleotide sequence ID" value="XM_022771782.1"/>
</dbReference>
<proteinExistence type="inferred from homology"/>
<feature type="compositionally biased region" description="Basic and acidic residues" evidence="8">
    <location>
        <begin position="585"/>
        <end position="594"/>
    </location>
</feature>
<evidence type="ECO:0000256" key="8">
    <source>
        <dbReference type="SAM" id="MobiDB-lite"/>
    </source>
</evidence>
<dbReference type="GO" id="GO:0034457">
    <property type="term" value="C:Mpp10 complex"/>
    <property type="evidence" value="ECO:0007669"/>
    <property type="project" value="UniProtKB-UniRule"/>
</dbReference>
<feature type="region of interest" description="Disordered" evidence="8">
    <location>
        <begin position="526"/>
        <end position="609"/>
    </location>
</feature>
<dbReference type="GO" id="GO:0000447">
    <property type="term" value="P:endonucleolytic cleavage in ITS1 to separate SSU-rRNA from 5.8S rRNA and LSU-rRNA from tricistronic rRNA transcript (SSU-rRNA, 5.8S rRNA, LSU-rRNA)"/>
    <property type="evidence" value="ECO:0007669"/>
    <property type="project" value="EnsemblFungi"/>
</dbReference>
<evidence type="ECO:0000256" key="3">
    <source>
        <dbReference type="ARBA" id="ARBA00022552"/>
    </source>
</evidence>
<evidence type="ECO:0000256" key="2">
    <source>
        <dbReference type="ARBA" id="ARBA00022517"/>
    </source>
</evidence>
<dbReference type="GO" id="GO:0000472">
    <property type="term" value="P:endonucleolytic cleavage to generate mature 5'-end of SSU-rRNA from (SSU-rRNA, 5.8S rRNA, LSU-rRNA)"/>
    <property type="evidence" value="ECO:0007669"/>
    <property type="project" value="EnsemblFungi"/>
</dbReference>
<feature type="region of interest" description="Disordered" evidence="8">
    <location>
        <begin position="289"/>
        <end position="311"/>
    </location>
</feature>
<accession>A0A0C7N830</accession>
<comment type="function">
    <text evidence="7">Involved in nucleolar processing of pre-18S ribosomal RNA.</text>
</comment>
<protein>
    <recommendedName>
        <fullName evidence="7">U3 small nucleolar ribonucleoprotein protein MPP10</fullName>
    </recommendedName>
</protein>
<dbReference type="PANTHER" id="PTHR17039">
    <property type="entry name" value="U3 SMALL NUCLEOLAR RIBONUCLEOPROTEIN PROTEIN MPP10"/>
    <property type="match status" value="1"/>
</dbReference>
<keyword evidence="5 7" id="KW-0687">Ribonucleoprotein</keyword>
<dbReference type="HOGENOM" id="CLU_011271_1_0_1"/>
<dbReference type="AlphaFoldDB" id="A0A0C7N830"/>
<feature type="compositionally biased region" description="Acidic residues" evidence="8">
    <location>
        <begin position="126"/>
        <end position="145"/>
    </location>
</feature>
<comment type="subcellular location">
    <subcellularLocation>
        <location evidence="1 7">Nucleus</location>
        <location evidence="1 7">Nucleolus</location>
    </subcellularLocation>
</comment>
<dbReference type="PANTHER" id="PTHR17039:SF0">
    <property type="entry name" value="U3 SMALL NUCLEOLAR RIBONUCLEOPROTEIN PROTEIN MPP10"/>
    <property type="match status" value="1"/>
</dbReference>
<feature type="compositionally biased region" description="Basic residues" evidence="8">
    <location>
        <begin position="541"/>
        <end position="552"/>
    </location>
</feature>
<keyword evidence="2 7" id="KW-0690">Ribosome biogenesis</keyword>
<feature type="compositionally biased region" description="Basic and acidic residues" evidence="8">
    <location>
        <begin position="530"/>
        <end position="540"/>
    </location>
</feature>
<evidence type="ECO:0000313" key="9">
    <source>
        <dbReference type="EMBL" id="CEP62728.1"/>
    </source>
</evidence>
<keyword evidence="4 7" id="KW-0539">Nucleus</keyword>
<organism evidence="9 10">
    <name type="scientific">Lachancea lanzarotensis</name>
    <dbReference type="NCBI Taxonomy" id="1245769"/>
    <lineage>
        <taxon>Eukaryota</taxon>
        <taxon>Fungi</taxon>
        <taxon>Dikarya</taxon>
        <taxon>Ascomycota</taxon>
        <taxon>Saccharomycotina</taxon>
        <taxon>Saccharomycetes</taxon>
        <taxon>Saccharomycetales</taxon>
        <taxon>Saccharomycetaceae</taxon>
        <taxon>Lachancea</taxon>
    </lineage>
</organism>
<feature type="region of interest" description="Disordered" evidence="8">
    <location>
        <begin position="96"/>
        <end position="200"/>
    </location>
</feature>
<feature type="compositionally biased region" description="Acidic residues" evidence="8">
    <location>
        <begin position="100"/>
        <end position="115"/>
    </location>
</feature>
<reference evidence="9 10" key="1">
    <citation type="submission" date="2014-12" db="EMBL/GenBank/DDBJ databases">
        <authorList>
            <person name="Neuveglise Cecile"/>
        </authorList>
    </citation>
    <scope>NUCLEOTIDE SEQUENCE [LARGE SCALE GENOMIC DNA]</scope>
    <source>
        <strain evidence="9 10">CBS 12615</strain>
    </source>
</reference>
<dbReference type="GO" id="GO:0042802">
    <property type="term" value="F:identical protein binding"/>
    <property type="evidence" value="ECO:0007669"/>
    <property type="project" value="EnsemblFungi"/>
</dbReference>
<comment type="similarity">
    <text evidence="6 7">Belongs to the MPP10 family.</text>
</comment>
<evidence type="ECO:0000256" key="1">
    <source>
        <dbReference type="ARBA" id="ARBA00004604"/>
    </source>
</evidence>
<dbReference type="GO" id="GO:0000480">
    <property type="term" value="P:endonucleolytic cleavage in 5'-ETS of tricistronic rRNA transcript (SSU-rRNA, 5.8S rRNA, LSU-rRNA)"/>
    <property type="evidence" value="ECO:0007669"/>
    <property type="project" value="EnsemblFungi"/>
</dbReference>
<dbReference type="EMBL" id="LN736365">
    <property type="protein sequence ID" value="CEP62728.1"/>
    <property type="molecule type" value="Genomic_DNA"/>
</dbReference>
<dbReference type="STRING" id="1245769.A0A0C7N830"/>
<dbReference type="InterPro" id="IPR012173">
    <property type="entry name" value="Mpp10"/>
</dbReference>
<keyword evidence="3 7" id="KW-0698">rRNA processing</keyword>
<evidence type="ECO:0000256" key="5">
    <source>
        <dbReference type="ARBA" id="ARBA00023274"/>
    </source>
</evidence>
<dbReference type="GO" id="GO:0032040">
    <property type="term" value="C:small-subunit processome"/>
    <property type="evidence" value="ECO:0007669"/>
    <property type="project" value="EnsemblFungi"/>
</dbReference>
<gene>
    <name evidence="9" type="ORF">LALA0_S06e02366g</name>
</gene>
<evidence type="ECO:0000256" key="6">
    <source>
        <dbReference type="ARBA" id="ARBA00029455"/>
    </source>
</evidence>
<dbReference type="GeneID" id="34686203"/>
<dbReference type="Proteomes" id="UP000054304">
    <property type="component" value="Unassembled WGS sequence"/>
</dbReference>
<evidence type="ECO:0000256" key="4">
    <source>
        <dbReference type="ARBA" id="ARBA00023242"/>
    </source>
</evidence>
<evidence type="ECO:0000256" key="7">
    <source>
        <dbReference type="PIRNR" id="PIRNR017300"/>
    </source>
</evidence>
<sequence length="609" mass="68267">MTTQFLTTIGENPISIFDGSKSFSNSSLELVKSYVDVVIQNQKDDNDHKRVLDEITIDGLDANQVWQQVRLVMESSGSQLLAKIGDIREFTDDAIGSDSEASESEDDSQNEDDESAPALESVNSENESDDSSEVQHEEEGENESESESHVDKANDEESDDMEHESLKEQDAGFSGESQGTSSVTNAGSSSKKPNDYGLNDEFFDLEEFNKQTLKAENGEENAEEDFDFFAEVASDEDEEADYYDDFFDKPKSASCNELNQTVEEDRTGLGGLENDGEDELYRAMESAKLDLFANDDDQEDSGDEHSDKEELTTFQRQQLEIQRQIAQLEKEAVAEKKWALKGEVKAKDRPDDALLTEDIDFERTSKPVPVITAEITESLEDLIRRRVLHYEFDDLARRVISSTNFSGPKRQFDLSDSKSTKSLAELYEDDYNGTSQGSEVSEELKKTHDEISERFNDLMYKLDALSSAHFVPKPAQKQLEVKVQNAALNMEDAQPLTMSTASTLAPQEVYAPGAVRGANEVSLKNGTVMSRDELSREDKNRLRRALKRKRSKQSQSKSEDSRKKSKRDDVIESLSQARNVTIIGKKGEKTDVRGNAKKATASETKNFKL</sequence>
<evidence type="ECO:0000313" key="10">
    <source>
        <dbReference type="Proteomes" id="UP000054304"/>
    </source>
</evidence>
<dbReference type="Pfam" id="PF04006">
    <property type="entry name" value="Mpp10"/>
    <property type="match status" value="1"/>
</dbReference>
<dbReference type="GO" id="GO:0005732">
    <property type="term" value="C:sno(s)RNA-containing ribonucleoprotein complex"/>
    <property type="evidence" value="ECO:0007669"/>
    <property type="project" value="UniProtKB-UniRule"/>
</dbReference>
<dbReference type="OrthoDB" id="445326at2759"/>
<dbReference type="PIRSF" id="PIRSF017300">
    <property type="entry name" value="snoRNP_Mpp10"/>
    <property type="match status" value="1"/>
</dbReference>
<feature type="compositionally biased region" description="Basic and acidic residues" evidence="8">
    <location>
        <begin position="146"/>
        <end position="155"/>
    </location>
</feature>
<feature type="compositionally biased region" description="Acidic residues" evidence="8">
    <location>
        <begin position="293"/>
        <end position="302"/>
    </location>
</feature>
<name>A0A0C7N830_9SACH</name>
<feature type="compositionally biased region" description="Polar residues" evidence="8">
    <location>
        <begin position="175"/>
        <end position="191"/>
    </location>
</feature>
<keyword evidence="10" id="KW-1185">Reference proteome</keyword>